<reference evidence="5" key="1">
    <citation type="submission" date="2025-08" db="UniProtKB">
        <authorList>
            <consortium name="RefSeq"/>
        </authorList>
    </citation>
    <scope>IDENTIFICATION</scope>
    <source>
        <tissue evidence="5">Whole Larva</tissue>
    </source>
</reference>
<dbReference type="Pfam" id="PF01709">
    <property type="entry name" value="Transcrip_reg"/>
    <property type="match status" value="1"/>
</dbReference>
<name>A0ABM1N563_NICVS</name>
<dbReference type="InterPro" id="IPR002876">
    <property type="entry name" value="Transcrip_reg_TACO1-like"/>
</dbReference>
<dbReference type="GeneID" id="108566543"/>
<evidence type="ECO:0000313" key="4">
    <source>
        <dbReference type="Proteomes" id="UP000695000"/>
    </source>
</evidence>
<keyword evidence="4" id="KW-1185">Reference proteome</keyword>
<dbReference type="InterPro" id="IPR029072">
    <property type="entry name" value="YebC-like"/>
</dbReference>
<proteinExistence type="inferred from homology"/>
<dbReference type="RefSeq" id="XP_017781963.1">
    <property type="nucleotide sequence ID" value="XM_017926474.1"/>
</dbReference>
<protein>
    <submittedName>
        <fullName evidence="5">Probable transcriptional regulatory protein Pmob_0807</fullName>
    </submittedName>
</protein>
<dbReference type="Gene3D" id="3.30.70.980">
    <property type="match status" value="2"/>
</dbReference>
<feature type="domain" description="TACO1/YebC-like second and third" evidence="2">
    <location>
        <begin position="100"/>
        <end position="255"/>
    </location>
</feature>
<gene>
    <name evidence="5" type="primary">LOC108566543</name>
</gene>
<evidence type="ECO:0000256" key="1">
    <source>
        <dbReference type="ARBA" id="ARBA00008724"/>
    </source>
</evidence>
<dbReference type="Gene3D" id="1.10.10.200">
    <property type="match status" value="1"/>
</dbReference>
<dbReference type="Pfam" id="PF20772">
    <property type="entry name" value="TACO1_YebC_N"/>
    <property type="match status" value="1"/>
</dbReference>
<evidence type="ECO:0000259" key="3">
    <source>
        <dbReference type="Pfam" id="PF20772"/>
    </source>
</evidence>
<comment type="similarity">
    <text evidence="1">Belongs to the TACO1 family.</text>
</comment>
<dbReference type="InterPro" id="IPR049083">
    <property type="entry name" value="TACO1_YebC_N"/>
</dbReference>
<dbReference type="PANTHER" id="PTHR12532:SF0">
    <property type="entry name" value="TRANSLATIONAL ACTIVATOR OF CYTOCHROME C OXIDASE 1"/>
    <property type="match status" value="1"/>
</dbReference>
<accession>A0ABM1N563</accession>
<dbReference type="PANTHER" id="PTHR12532">
    <property type="entry name" value="TRANSLATIONAL ACTIVATOR OF CYTOCHROME C OXIDASE 1"/>
    <property type="match status" value="1"/>
</dbReference>
<dbReference type="InterPro" id="IPR017856">
    <property type="entry name" value="Integrase-like_N"/>
</dbReference>
<sequence length="256" mass="28474">MFRNLLKSQTIQLLVKRNAGHSKWANIKHTKGLKDAQRGSLFTKLSRQIKIAITEGGSIDPKLNLKLEQVLEQARRANMPMSTVQNVIKSSQVDKKQCKSHMFEIKGPGGCIILCEIFSDHIHMSKQQIATIVKKYSCKFSDGGGRHLFEEKGIIEAEIPEGSGEILELATDHAIECGAEDVKVGEDTLEFICGSTNLKKVADALENAKYNILSASVEYIPMRHQTLSDTELQTCSALFEKLENLPEVVKLHDNIA</sequence>
<dbReference type="InterPro" id="IPR048300">
    <property type="entry name" value="TACO1_YebC-like_2nd/3rd_dom"/>
</dbReference>
<dbReference type="InterPro" id="IPR026564">
    <property type="entry name" value="Transcrip_reg_TACO1-like_dom3"/>
</dbReference>
<evidence type="ECO:0000313" key="5">
    <source>
        <dbReference type="RefSeq" id="XP_017781963.1"/>
    </source>
</evidence>
<feature type="domain" description="TACO1/YebC-like N-terminal" evidence="3">
    <location>
        <begin position="22"/>
        <end position="91"/>
    </location>
</feature>
<organism evidence="4 5">
    <name type="scientific">Nicrophorus vespilloides</name>
    <name type="common">Boreal carrion beetle</name>
    <dbReference type="NCBI Taxonomy" id="110193"/>
    <lineage>
        <taxon>Eukaryota</taxon>
        <taxon>Metazoa</taxon>
        <taxon>Ecdysozoa</taxon>
        <taxon>Arthropoda</taxon>
        <taxon>Hexapoda</taxon>
        <taxon>Insecta</taxon>
        <taxon>Pterygota</taxon>
        <taxon>Neoptera</taxon>
        <taxon>Endopterygota</taxon>
        <taxon>Coleoptera</taxon>
        <taxon>Polyphaga</taxon>
        <taxon>Staphyliniformia</taxon>
        <taxon>Silphidae</taxon>
        <taxon>Nicrophorinae</taxon>
        <taxon>Nicrophorus</taxon>
    </lineage>
</organism>
<dbReference type="Proteomes" id="UP000695000">
    <property type="component" value="Unplaced"/>
</dbReference>
<evidence type="ECO:0000259" key="2">
    <source>
        <dbReference type="Pfam" id="PF01709"/>
    </source>
</evidence>
<dbReference type="SUPFAM" id="SSF75625">
    <property type="entry name" value="YebC-like"/>
    <property type="match status" value="1"/>
</dbReference>